<dbReference type="PANTHER" id="PTHR24006:SF687">
    <property type="entry name" value="UBIQUITIN CARBOXYL-TERMINAL HYDROLASE 10"/>
    <property type="match status" value="1"/>
</dbReference>
<name>A0ABM1C5T8_LIMPO</name>
<keyword evidence="4" id="KW-0645">Protease</keyword>
<dbReference type="Proteomes" id="UP000694941">
    <property type="component" value="Unplaced"/>
</dbReference>
<evidence type="ECO:0000256" key="4">
    <source>
        <dbReference type="ARBA" id="ARBA00022670"/>
    </source>
</evidence>
<keyword evidence="5" id="KW-0833">Ubl conjugation pathway</keyword>
<evidence type="ECO:0000256" key="5">
    <source>
        <dbReference type="ARBA" id="ARBA00022786"/>
    </source>
</evidence>
<dbReference type="PANTHER" id="PTHR24006">
    <property type="entry name" value="UBIQUITIN CARBOXYL-TERMINAL HYDROLASE"/>
    <property type="match status" value="1"/>
</dbReference>
<dbReference type="InterPro" id="IPR028889">
    <property type="entry name" value="USP"/>
</dbReference>
<keyword evidence="7" id="KW-0788">Thiol protease</keyword>
<evidence type="ECO:0000313" key="11">
    <source>
        <dbReference type="RefSeq" id="XP_013794736.1"/>
    </source>
</evidence>
<sequence length="981" mass="109254">MNNIKLDLEFLDLSDVPENEVEEINFLLHPPGGVKYIELPWDAPANFLPLVDNRTTNNIISEQTQNAIENSNHSPRLNPCEAPRFHHQTGSPANHPVVPPPFISPSGPTSVPHLVASQAFPFIPCSYTLLPSHFQQLNSPVFTSSFDQQEVSLVQRTTLPPAFPTHTTSRDCNSAQPAKPNKTLNPPINEHIAGEKQSNQHKESVDYYSSVNKSKEQQSNPQGSVFEDSLPTGCSSLVPVPFTVSASSFPSSTDTICMTETASGYPPGMSPVHYQHQRPSPPILYPVPFIPPAYPRFIHTQSSQVVSGYFNRGKGETNSNDSGARITSVVPCIDGGIQELHVTPTCSSSNTRSVEIDLFNQQDQLSKDSNMFKSHINTLHIVQPENQNSQNIPTIKTFTRKESNCNNCVKTDQGLLSCNGHEFDKLLPADETVNSSAIKDSDRCTVVLEQTLANNVSLADSENSPFLTGKKPDVSFTTSDFLVTDTHPKTSVGIENELGELYDAISAAPSGVTKVTSDNVWQRRSGADLFKNQSVCPATVLEIEKERLPSVSPKTTPIKHEKKDPETMENSKIVNAEDDVLAYKLAKIFESTHLNHSIAFLQPRGLTNRSNWCYVNATLQALLVCPPLYNLLKQLTSVSGQNREKSSTPILDSLMEFVQEFPIIPQGNRNKRKEDLVIGLSFEPVNIYKMLNVIRSECVKGHQEDAEEFLSCILNGLHEEMLAVLQIIRKDEVKNTGNEEMPTNGHLEEDKDEGWQVMGPKKKSILTRSAKFSRSPISDIFGGQIRSVLTTGNESSAFLQPFFTLQLDIQSERVVSVLSALNHLTSKELVQGYTSAKTKQEVEASRRITIEELPLVLVLHFKRFVYDKNGGSKKVVKCTEYSVTLELSRDLLSQEVRSKYSQKSLRSYKLFAVVYHEGKEAVKGHYITDVYHAGSGGWLRCDDFTITPITEKQLLRYNPPRVPYLLFYRRLDTVQPGITTK</sequence>
<evidence type="ECO:0000256" key="8">
    <source>
        <dbReference type="SAM" id="MobiDB-lite"/>
    </source>
</evidence>
<accession>A0ABM1C5T8</accession>
<evidence type="ECO:0000256" key="3">
    <source>
        <dbReference type="ARBA" id="ARBA00012759"/>
    </source>
</evidence>
<feature type="domain" description="USP" evidence="9">
    <location>
        <begin position="604"/>
        <end position="971"/>
    </location>
</feature>
<dbReference type="PROSITE" id="PS00973">
    <property type="entry name" value="USP_2"/>
    <property type="match status" value="1"/>
</dbReference>
<keyword evidence="10" id="KW-1185">Reference proteome</keyword>
<protein>
    <recommendedName>
        <fullName evidence="3">ubiquitinyl hydrolase 1</fullName>
        <ecNumber evidence="3">3.4.19.12</ecNumber>
    </recommendedName>
</protein>
<feature type="compositionally biased region" description="Basic and acidic residues" evidence="8">
    <location>
        <begin position="192"/>
        <end position="205"/>
    </location>
</feature>
<dbReference type="SUPFAM" id="SSF54001">
    <property type="entry name" value="Cysteine proteinases"/>
    <property type="match status" value="1"/>
</dbReference>
<feature type="region of interest" description="Disordered" evidence="8">
    <location>
        <begin position="162"/>
        <end position="228"/>
    </location>
</feature>
<dbReference type="InterPro" id="IPR050164">
    <property type="entry name" value="Peptidase_C19"/>
</dbReference>
<comment type="catalytic activity">
    <reaction evidence="1">
        <text>Thiol-dependent hydrolysis of ester, thioester, amide, peptide and isopeptide bonds formed by the C-terminal Gly of ubiquitin (a 76-residue protein attached to proteins as an intracellular targeting signal).</text>
        <dbReference type="EC" id="3.4.19.12"/>
    </reaction>
</comment>
<gene>
    <name evidence="11" type="primary">LOC106478721</name>
</gene>
<dbReference type="RefSeq" id="XP_013794736.1">
    <property type="nucleotide sequence ID" value="XM_013939282.2"/>
</dbReference>
<proteinExistence type="inferred from homology"/>
<feature type="compositionally biased region" description="Polar residues" evidence="8">
    <location>
        <begin position="165"/>
        <end position="186"/>
    </location>
</feature>
<keyword evidence="6" id="KW-0378">Hydrolase</keyword>
<dbReference type="EC" id="3.4.19.12" evidence="3"/>
<dbReference type="PROSITE" id="PS50235">
    <property type="entry name" value="USP_3"/>
    <property type="match status" value="1"/>
</dbReference>
<dbReference type="CDD" id="cd02257">
    <property type="entry name" value="Peptidase_C19"/>
    <property type="match status" value="1"/>
</dbReference>
<evidence type="ECO:0000256" key="7">
    <source>
        <dbReference type="ARBA" id="ARBA00022807"/>
    </source>
</evidence>
<organism evidence="10 11">
    <name type="scientific">Limulus polyphemus</name>
    <name type="common">Atlantic horseshoe crab</name>
    <dbReference type="NCBI Taxonomy" id="6850"/>
    <lineage>
        <taxon>Eukaryota</taxon>
        <taxon>Metazoa</taxon>
        <taxon>Ecdysozoa</taxon>
        <taxon>Arthropoda</taxon>
        <taxon>Chelicerata</taxon>
        <taxon>Merostomata</taxon>
        <taxon>Xiphosura</taxon>
        <taxon>Limulidae</taxon>
        <taxon>Limulus</taxon>
    </lineage>
</organism>
<dbReference type="InterPro" id="IPR001394">
    <property type="entry name" value="Peptidase_C19_UCH"/>
</dbReference>
<feature type="compositionally biased region" description="Polar residues" evidence="8">
    <location>
        <begin position="207"/>
        <end position="223"/>
    </location>
</feature>
<dbReference type="InterPro" id="IPR018200">
    <property type="entry name" value="USP_CS"/>
</dbReference>
<reference evidence="11" key="1">
    <citation type="submission" date="2025-08" db="UniProtKB">
        <authorList>
            <consortium name="RefSeq"/>
        </authorList>
    </citation>
    <scope>IDENTIFICATION</scope>
    <source>
        <tissue evidence="11">Muscle</tissue>
    </source>
</reference>
<evidence type="ECO:0000256" key="1">
    <source>
        <dbReference type="ARBA" id="ARBA00000707"/>
    </source>
</evidence>
<dbReference type="Gene3D" id="3.90.70.10">
    <property type="entry name" value="Cysteine proteinases"/>
    <property type="match status" value="1"/>
</dbReference>
<comment type="similarity">
    <text evidence="2">Belongs to the peptidase C19 family. USP10 subfamily.</text>
</comment>
<dbReference type="InterPro" id="IPR038765">
    <property type="entry name" value="Papain-like_cys_pep_sf"/>
</dbReference>
<dbReference type="GeneID" id="106478721"/>
<evidence type="ECO:0000259" key="9">
    <source>
        <dbReference type="PROSITE" id="PS50235"/>
    </source>
</evidence>
<evidence type="ECO:0000313" key="10">
    <source>
        <dbReference type="Proteomes" id="UP000694941"/>
    </source>
</evidence>
<dbReference type="Pfam" id="PF00443">
    <property type="entry name" value="UCH"/>
    <property type="match status" value="1"/>
</dbReference>
<evidence type="ECO:0000256" key="6">
    <source>
        <dbReference type="ARBA" id="ARBA00022801"/>
    </source>
</evidence>
<evidence type="ECO:0000256" key="2">
    <source>
        <dbReference type="ARBA" id="ARBA00005427"/>
    </source>
</evidence>